<dbReference type="Pfam" id="PF00481">
    <property type="entry name" value="PP2C"/>
    <property type="match status" value="1"/>
</dbReference>
<dbReference type="OrthoDB" id="10264738at2759"/>
<proteinExistence type="inferred from homology"/>
<accession>T0S9T2</accession>
<dbReference type="PANTHER" id="PTHR47992">
    <property type="entry name" value="PROTEIN PHOSPHATASE"/>
    <property type="match status" value="1"/>
</dbReference>
<dbReference type="eggNOG" id="KOG0698">
    <property type="taxonomic scope" value="Eukaryota"/>
</dbReference>
<dbReference type="GO" id="GO:0046872">
    <property type="term" value="F:metal ion binding"/>
    <property type="evidence" value="ECO:0007669"/>
    <property type="project" value="UniProtKB-KW"/>
</dbReference>
<dbReference type="GO" id="GO:0004722">
    <property type="term" value="F:protein serine/threonine phosphatase activity"/>
    <property type="evidence" value="ECO:0007669"/>
    <property type="project" value="InterPro"/>
</dbReference>
<comment type="similarity">
    <text evidence="5">Belongs to the PP2C family.</text>
</comment>
<dbReference type="InterPro" id="IPR015655">
    <property type="entry name" value="PP2C"/>
</dbReference>
<evidence type="ECO:0000256" key="3">
    <source>
        <dbReference type="ARBA" id="ARBA00022801"/>
    </source>
</evidence>
<comment type="subcellular location">
    <subcellularLocation>
        <location evidence="1">Membrane</location>
        <topology evidence="1">Peripheral membrane protein</topology>
    </subcellularLocation>
</comment>
<gene>
    <name evidence="7" type="ORF">SDRG_02956</name>
</gene>
<sequence length="385" mass="41218">MARGWLKRARATLPKLLVRDDQHHRPWQQLATWILLVPLVASTAVSLEPSQNAIDVQAARDRIAARAHANRMRAETARKSQHVAAPRRTVVATEPTLDPALLQTLDVEVGASSSIGIRRAMEDRSCAVTFSTPGDDPVAFVAVYDGHAGTHCASFLETALVRHVQQSLSVTTLGFGALPHAMLGPLLTQACALADDSFLRSHVADDSGSCAAFALIGRETFAVGNIGDSQLVLGHHGDAIDLCAVHAPNDPTEKRRIEAANGRVLNNGRYIFGYLGVSRAFGDRMLKEDLARPIVISQPDVVVRARSPHDEFLLLACDGLFEVMTPASAASFVRAHLQTTPTSPAQVCDALVAHAIALGSTDNVSVVLVVFAPEERTQHGEGRVG</sequence>
<evidence type="ECO:0000256" key="4">
    <source>
        <dbReference type="ARBA" id="ARBA00022912"/>
    </source>
</evidence>
<keyword evidence="2" id="KW-0479">Metal-binding</keyword>
<evidence type="ECO:0000313" key="8">
    <source>
        <dbReference type="Proteomes" id="UP000030762"/>
    </source>
</evidence>
<dbReference type="SUPFAM" id="SSF81606">
    <property type="entry name" value="PP2C-like"/>
    <property type="match status" value="1"/>
</dbReference>
<dbReference type="PROSITE" id="PS51746">
    <property type="entry name" value="PPM_2"/>
    <property type="match status" value="1"/>
</dbReference>
<protein>
    <recommendedName>
        <fullName evidence="6">PPM-type phosphatase domain-containing protein</fullName>
    </recommendedName>
</protein>
<dbReference type="VEuPathDB" id="FungiDB:SDRG_02956"/>
<evidence type="ECO:0000259" key="6">
    <source>
        <dbReference type="PROSITE" id="PS51746"/>
    </source>
</evidence>
<organism evidence="7 8">
    <name type="scientific">Saprolegnia diclina (strain VS20)</name>
    <dbReference type="NCBI Taxonomy" id="1156394"/>
    <lineage>
        <taxon>Eukaryota</taxon>
        <taxon>Sar</taxon>
        <taxon>Stramenopiles</taxon>
        <taxon>Oomycota</taxon>
        <taxon>Saprolegniomycetes</taxon>
        <taxon>Saprolegniales</taxon>
        <taxon>Saprolegniaceae</taxon>
        <taxon>Saprolegnia</taxon>
    </lineage>
</organism>
<keyword evidence="3 5" id="KW-0378">Hydrolase</keyword>
<evidence type="ECO:0000256" key="2">
    <source>
        <dbReference type="ARBA" id="ARBA00022723"/>
    </source>
</evidence>
<dbReference type="GO" id="GO:0016020">
    <property type="term" value="C:membrane"/>
    <property type="evidence" value="ECO:0007669"/>
    <property type="project" value="UniProtKB-SubCell"/>
</dbReference>
<dbReference type="PROSITE" id="PS01032">
    <property type="entry name" value="PPM_1"/>
    <property type="match status" value="1"/>
</dbReference>
<dbReference type="InParanoid" id="T0S9T2"/>
<evidence type="ECO:0000313" key="7">
    <source>
        <dbReference type="EMBL" id="EQC39517.1"/>
    </source>
</evidence>
<dbReference type="GeneID" id="19943683"/>
<dbReference type="Proteomes" id="UP000030762">
    <property type="component" value="Unassembled WGS sequence"/>
</dbReference>
<dbReference type="Gene3D" id="3.60.40.10">
    <property type="entry name" value="PPM-type phosphatase domain"/>
    <property type="match status" value="1"/>
</dbReference>
<dbReference type="InterPro" id="IPR001932">
    <property type="entry name" value="PPM-type_phosphatase-like_dom"/>
</dbReference>
<dbReference type="AlphaFoldDB" id="T0S9T2"/>
<dbReference type="RefSeq" id="XP_008606789.1">
    <property type="nucleotide sequence ID" value="XM_008608567.1"/>
</dbReference>
<dbReference type="EMBL" id="JH767138">
    <property type="protein sequence ID" value="EQC39517.1"/>
    <property type="molecule type" value="Genomic_DNA"/>
</dbReference>
<feature type="domain" description="PPM-type phosphatase" evidence="6">
    <location>
        <begin position="108"/>
        <end position="371"/>
    </location>
</feature>
<evidence type="ECO:0000256" key="1">
    <source>
        <dbReference type="ARBA" id="ARBA00004170"/>
    </source>
</evidence>
<evidence type="ECO:0000256" key="5">
    <source>
        <dbReference type="RuleBase" id="RU003465"/>
    </source>
</evidence>
<dbReference type="InterPro" id="IPR036457">
    <property type="entry name" value="PPM-type-like_dom_sf"/>
</dbReference>
<keyword evidence="8" id="KW-1185">Reference proteome</keyword>
<dbReference type="InterPro" id="IPR000222">
    <property type="entry name" value="PP2C_BS"/>
</dbReference>
<reference evidence="7 8" key="1">
    <citation type="submission" date="2012-04" db="EMBL/GenBank/DDBJ databases">
        <title>The Genome Sequence of Saprolegnia declina VS20.</title>
        <authorList>
            <consortium name="The Broad Institute Genome Sequencing Platform"/>
            <person name="Russ C."/>
            <person name="Nusbaum C."/>
            <person name="Tyler B."/>
            <person name="van West P."/>
            <person name="Dieguez-Uribeondo J."/>
            <person name="de Bruijn I."/>
            <person name="Tripathy S."/>
            <person name="Jiang R."/>
            <person name="Young S.K."/>
            <person name="Zeng Q."/>
            <person name="Gargeya S."/>
            <person name="Fitzgerald M."/>
            <person name="Haas B."/>
            <person name="Abouelleil A."/>
            <person name="Alvarado L."/>
            <person name="Arachchi H.M."/>
            <person name="Berlin A."/>
            <person name="Chapman S.B."/>
            <person name="Goldberg J."/>
            <person name="Griggs A."/>
            <person name="Gujja S."/>
            <person name="Hansen M."/>
            <person name="Howarth C."/>
            <person name="Imamovic A."/>
            <person name="Larimer J."/>
            <person name="McCowen C."/>
            <person name="Montmayeur A."/>
            <person name="Murphy C."/>
            <person name="Neiman D."/>
            <person name="Pearson M."/>
            <person name="Priest M."/>
            <person name="Roberts A."/>
            <person name="Saif S."/>
            <person name="Shea T."/>
            <person name="Sisk P."/>
            <person name="Sykes S."/>
            <person name="Wortman J."/>
            <person name="Nusbaum C."/>
            <person name="Birren B."/>
        </authorList>
    </citation>
    <scope>NUCLEOTIDE SEQUENCE [LARGE SCALE GENOMIC DNA]</scope>
    <source>
        <strain evidence="7 8">VS20</strain>
    </source>
</reference>
<keyword evidence="4 5" id="KW-0904">Protein phosphatase</keyword>
<dbReference type="SMART" id="SM00332">
    <property type="entry name" value="PP2Cc"/>
    <property type="match status" value="1"/>
</dbReference>
<dbReference type="STRING" id="1156394.T0S9T2"/>
<name>T0S9T2_SAPDV</name>
<dbReference type="CDD" id="cd00143">
    <property type="entry name" value="PP2Cc"/>
    <property type="match status" value="1"/>
</dbReference>